<keyword evidence="2 7" id="KW-0812">Transmembrane</keyword>
<evidence type="ECO:0000256" key="5">
    <source>
        <dbReference type="ARBA" id="ARBA00038359"/>
    </source>
</evidence>
<evidence type="ECO:0000313" key="9">
    <source>
        <dbReference type="EMBL" id="KAF1933885.1"/>
    </source>
</evidence>
<gene>
    <name evidence="9" type="ORF">M421DRAFT_388187</name>
</gene>
<dbReference type="PANTHER" id="PTHR33048">
    <property type="entry name" value="PTH11-LIKE INTEGRAL MEMBRANE PROTEIN (AFU_ORTHOLOGUE AFUA_5G11245)"/>
    <property type="match status" value="1"/>
</dbReference>
<dbReference type="GO" id="GO:0016020">
    <property type="term" value="C:membrane"/>
    <property type="evidence" value="ECO:0007669"/>
    <property type="project" value="UniProtKB-SubCell"/>
</dbReference>
<comment type="similarity">
    <text evidence="5">Belongs to the SAT4 family.</text>
</comment>
<dbReference type="GeneID" id="54347587"/>
<dbReference type="OrthoDB" id="444631at2759"/>
<accession>A0A6A5RZJ2</accession>
<dbReference type="InterPro" id="IPR049326">
    <property type="entry name" value="Rhodopsin_dom_fungi"/>
</dbReference>
<evidence type="ECO:0000256" key="6">
    <source>
        <dbReference type="SAM" id="MobiDB-lite"/>
    </source>
</evidence>
<dbReference type="PANTHER" id="PTHR33048:SF124">
    <property type="entry name" value="INTEGRAL MEMBRANE PROTEIN"/>
    <property type="match status" value="1"/>
</dbReference>
<dbReference type="Pfam" id="PF20684">
    <property type="entry name" value="Fung_rhodopsin"/>
    <property type="match status" value="1"/>
</dbReference>
<evidence type="ECO:0000256" key="2">
    <source>
        <dbReference type="ARBA" id="ARBA00022692"/>
    </source>
</evidence>
<feature type="compositionally biased region" description="Polar residues" evidence="6">
    <location>
        <begin position="134"/>
        <end position="144"/>
    </location>
</feature>
<comment type="subcellular location">
    <subcellularLocation>
        <location evidence="1">Membrane</location>
        <topology evidence="1">Multi-pass membrane protein</topology>
    </subcellularLocation>
</comment>
<evidence type="ECO:0000256" key="1">
    <source>
        <dbReference type="ARBA" id="ARBA00004141"/>
    </source>
</evidence>
<keyword evidence="3 7" id="KW-1133">Transmembrane helix</keyword>
<evidence type="ECO:0000256" key="7">
    <source>
        <dbReference type="SAM" id="Phobius"/>
    </source>
</evidence>
<evidence type="ECO:0000256" key="3">
    <source>
        <dbReference type="ARBA" id="ARBA00022989"/>
    </source>
</evidence>
<dbReference type="EMBL" id="ML978956">
    <property type="protein sequence ID" value="KAF1933885.1"/>
    <property type="molecule type" value="Genomic_DNA"/>
</dbReference>
<dbReference type="Proteomes" id="UP000800082">
    <property type="component" value="Unassembled WGS sequence"/>
</dbReference>
<evidence type="ECO:0000259" key="8">
    <source>
        <dbReference type="Pfam" id="PF20684"/>
    </source>
</evidence>
<reference evidence="9" key="1">
    <citation type="journal article" date="2020" name="Stud. Mycol.">
        <title>101 Dothideomycetes genomes: a test case for predicting lifestyles and emergence of pathogens.</title>
        <authorList>
            <person name="Haridas S."/>
            <person name="Albert R."/>
            <person name="Binder M."/>
            <person name="Bloem J."/>
            <person name="Labutti K."/>
            <person name="Salamov A."/>
            <person name="Andreopoulos B."/>
            <person name="Baker S."/>
            <person name="Barry K."/>
            <person name="Bills G."/>
            <person name="Bluhm B."/>
            <person name="Cannon C."/>
            <person name="Castanera R."/>
            <person name="Culley D."/>
            <person name="Daum C."/>
            <person name="Ezra D."/>
            <person name="Gonzalez J."/>
            <person name="Henrissat B."/>
            <person name="Kuo A."/>
            <person name="Liang C."/>
            <person name="Lipzen A."/>
            <person name="Lutzoni F."/>
            <person name="Magnuson J."/>
            <person name="Mondo S."/>
            <person name="Nolan M."/>
            <person name="Ohm R."/>
            <person name="Pangilinan J."/>
            <person name="Park H.-J."/>
            <person name="Ramirez L."/>
            <person name="Alfaro M."/>
            <person name="Sun H."/>
            <person name="Tritt A."/>
            <person name="Yoshinaga Y."/>
            <person name="Zwiers L.-H."/>
            <person name="Turgeon B."/>
            <person name="Goodwin S."/>
            <person name="Spatafora J."/>
            <person name="Crous P."/>
            <person name="Grigoriev I."/>
        </authorList>
    </citation>
    <scope>NUCLEOTIDE SEQUENCE</scope>
    <source>
        <strain evidence="9">CBS 183.55</strain>
    </source>
</reference>
<dbReference type="InterPro" id="IPR052337">
    <property type="entry name" value="SAT4-like"/>
</dbReference>
<evidence type="ECO:0000256" key="4">
    <source>
        <dbReference type="ARBA" id="ARBA00023136"/>
    </source>
</evidence>
<feature type="transmembrane region" description="Helical" evidence="7">
    <location>
        <begin position="6"/>
        <end position="28"/>
    </location>
</feature>
<dbReference type="AlphaFoldDB" id="A0A6A5RZJ2"/>
<keyword evidence="10" id="KW-1185">Reference proteome</keyword>
<dbReference type="RefSeq" id="XP_033454133.1">
    <property type="nucleotide sequence ID" value="XM_033589938.1"/>
</dbReference>
<protein>
    <recommendedName>
        <fullName evidence="8">Rhodopsin domain-containing protein</fullName>
    </recommendedName>
</protein>
<feature type="domain" description="Rhodopsin" evidence="8">
    <location>
        <begin position="5"/>
        <end position="103"/>
    </location>
</feature>
<organism evidence="9 10">
    <name type="scientific">Didymella exigua CBS 183.55</name>
    <dbReference type="NCBI Taxonomy" id="1150837"/>
    <lineage>
        <taxon>Eukaryota</taxon>
        <taxon>Fungi</taxon>
        <taxon>Dikarya</taxon>
        <taxon>Ascomycota</taxon>
        <taxon>Pezizomycotina</taxon>
        <taxon>Dothideomycetes</taxon>
        <taxon>Pleosporomycetidae</taxon>
        <taxon>Pleosporales</taxon>
        <taxon>Pleosporineae</taxon>
        <taxon>Didymellaceae</taxon>
        <taxon>Didymella</taxon>
    </lineage>
</organism>
<evidence type="ECO:0000313" key="10">
    <source>
        <dbReference type="Proteomes" id="UP000800082"/>
    </source>
</evidence>
<feature type="region of interest" description="Disordered" evidence="6">
    <location>
        <begin position="118"/>
        <end position="144"/>
    </location>
</feature>
<sequence>MDQLTKYMALSILNIIIDVFTLVLPITVTERFQMPRIQKISVCAIFATGSFVCAVAIRLTTLLEPLMISKDYTWDAVEQFEWCFAEVNAAIICACAPAPKLFFARYLPGLLGSHFRSHNSENEPSNNSEPNVPATTGSNSYNRDQSAKNVYDMQWRDDLSDEILMSKRGGKDDEARLWKVTNVVESTSPPGFWFEAFDSQAPAEGIQ</sequence>
<feature type="compositionally biased region" description="Low complexity" evidence="6">
    <location>
        <begin position="122"/>
        <end position="133"/>
    </location>
</feature>
<feature type="transmembrane region" description="Helical" evidence="7">
    <location>
        <begin position="40"/>
        <end position="59"/>
    </location>
</feature>
<proteinExistence type="inferred from homology"/>
<name>A0A6A5RZJ2_9PLEO</name>
<keyword evidence="4 7" id="KW-0472">Membrane</keyword>